<reference evidence="2" key="1">
    <citation type="journal article" date="2010" name="Nat. Biotechnol.">
        <title>Draft genome sequence of the oilseed species Ricinus communis.</title>
        <authorList>
            <person name="Chan A.P."/>
            <person name="Crabtree J."/>
            <person name="Zhao Q."/>
            <person name="Lorenzi H."/>
            <person name="Orvis J."/>
            <person name="Puiu D."/>
            <person name="Melake-Berhan A."/>
            <person name="Jones K.M."/>
            <person name="Redman J."/>
            <person name="Chen G."/>
            <person name="Cahoon E.B."/>
            <person name="Gedil M."/>
            <person name="Stanke M."/>
            <person name="Haas B.J."/>
            <person name="Wortman J.R."/>
            <person name="Fraser-Liggett C.M."/>
            <person name="Ravel J."/>
            <person name="Rabinowicz P.D."/>
        </authorList>
    </citation>
    <scope>NUCLEOTIDE SEQUENCE [LARGE SCALE GENOMIC DNA]</scope>
    <source>
        <strain evidence="2">cv. Hale</strain>
    </source>
</reference>
<accession>B9TFY4</accession>
<keyword evidence="2" id="KW-1185">Reference proteome</keyword>
<name>B9TFY4_RICCO</name>
<organism evidence="1 2">
    <name type="scientific">Ricinus communis</name>
    <name type="common">Castor bean</name>
    <dbReference type="NCBI Taxonomy" id="3988"/>
    <lineage>
        <taxon>Eukaryota</taxon>
        <taxon>Viridiplantae</taxon>
        <taxon>Streptophyta</taxon>
        <taxon>Embryophyta</taxon>
        <taxon>Tracheophyta</taxon>
        <taxon>Spermatophyta</taxon>
        <taxon>Magnoliopsida</taxon>
        <taxon>eudicotyledons</taxon>
        <taxon>Gunneridae</taxon>
        <taxon>Pentapetalae</taxon>
        <taxon>rosids</taxon>
        <taxon>fabids</taxon>
        <taxon>Malpighiales</taxon>
        <taxon>Euphorbiaceae</taxon>
        <taxon>Acalyphoideae</taxon>
        <taxon>Acalypheae</taxon>
        <taxon>Ricinus</taxon>
    </lineage>
</organism>
<dbReference type="AlphaFoldDB" id="B9TFY4"/>
<protein>
    <submittedName>
        <fullName evidence="1">Uncharacterized protein</fullName>
    </submittedName>
</protein>
<evidence type="ECO:0000313" key="2">
    <source>
        <dbReference type="Proteomes" id="UP000008311"/>
    </source>
</evidence>
<proteinExistence type="predicted"/>
<gene>
    <name evidence="1" type="ORF">RCOM_1889640</name>
</gene>
<dbReference type="EMBL" id="EQ980216">
    <property type="protein sequence ID" value="EEF25231.1"/>
    <property type="molecule type" value="Genomic_DNA"/>
</dbReference>
<dbReference type="Proteomes" id="UP000008311">
    <property type="component" value="Unassembled WGS sequence"/>
</dbReference>
<sequence length="111" mass="12257">MRDVDRQRGDRSFLALGEDDAVRHDGQRIRGFEIVDDAHQGATGVAHLDFGAAEGQEQGAEVGKQRAARRRCDPRIAQKLARLQFSLQKQGMRETAGDDVAAGQNLLEFQP</sequence>
<evidence type="ECO:0000313" key="1">
    <source>
        <dbReference type="EMBL" id="EEF25231.1"/>
    </source>
</evidence>
<dbReference type="InParanoid" id="B9TFY4"/>